<gene>
    <name evidence="2" type="ORF">COCSADRAFT_41813</name>
</gene>
<dbReference type="RefSeq" id="XP_007705598.1">
    <property type="nucleotide sequence ID" value="XM_007707408.1"/>
</dbReference>
<dbReference type="HOGENOM" id="CLU_036312_0_0_1"/>
<feature type="compositionally biased region" description="Low complexity" evidence="1">
    <location>
        <begin position="162"/>
        <end position="181"/>
    </location>
</feature>
<feature type="compositionally biased region" description="Basic and acidic residues" evidence="1">
    <location>
        <begin position="544"/>
        <end position="553"/>
    </location>
</feature>
<name>M2RU47_COCSN</name>
<feature type="compositionally biased region" description="Polar residues" evidence="1">
    <location>
        <begin position="39"/>
        <end position="49"/>
    </location>
</feature>
<feature type="region of interest" description="Disordered" evidence="1">
    <location>
        <begin position="498"/>
        <end position="553"/>
    </location>
</feature>
<keyword evidence="3" id="KW-1185">Reference proteome</keyword>
<feature type="compositionally biased region" description="Polar residues" evidence="1">
    <location>
        <begin position="498"/>
        <end position="513"/>
    </location>
</feature>
<dbReference type="KEGG" id="bsc:COCSADRAFT_41813"/>
<accession>M2RU47</accession>
<reference evidence="2 3" key="1">
    <citation type="journal article" date="2012" name="PLoS Pathog.">
        <title>Diverse lifestyles and strategies of plant pathogenesis encoded in the genomes of eighteen Dothideomycetes fungi.</title>
        <authorList>
            <person name="Ohm R.A."/>
            <person name="Feau N."/>
            <person name="Henrissat B."/>
            <person name="Schoch C.L."/>
            <person name="Horwitz B.A."/>
            <person name="Barry K.W."/>
            <person name="Condon B.J."/>
            <person name="Copeland A.C."/>
            <person name="Dhillon B."/>
            <person name="Glaser F."/>
            <person name="Hesse C.N."/>
            <person name="Kosti I."/>
            <person name="LaButti K."/>
            <person name="Lindquist E.A."/>
            <person name="Lucas S."/>
            <person name="Salamov A.A."/>
            <person name="Bradshaw R.E."/>
            <person name="Ciuffetti L."/>
            <person name="Hamelin R.C."/>
            <person name="Kema G.H.J."/>
            <person name="Lawrence C."/>
            <person name="Scott J.A."/>
            <person name="Spatafora J.W."/>
            <person name="Turgeon B.G."/>
            <person name="de Wit P.J.G.M."/>
            <person name="Zhong S."/>
            <person name="Goodwin S.B."/>
            <person name="Grigoriev I.V."/>
        </authorList>
    </citation>
    <scope>NUCLEOTIDE SEQUENCE [LARGE SCALE GENOMIC DNA]</scope>
    <source>
        <strain evidence="3">ND90Pr / ATCC 201652</strain>
    </source>
</reference>
<protein>
    <submittedName>
        <fullName evidence="2">Uncharacterized protein</fullName>
    </submittedName>
</protein>
<dbReference type="OrthoDB" id="3945111at2759"/>
<evidence type="ECO:0000313" key="2">
    <source>
        <dbReference type="EMBL" id="EMD58708.1"/>
    </source>
</evidence>
<reference evidence="3" key="2">
    <citation type="journal article" date="2013" name="PLoS Genet.">
        <title>Comparative genome structure, secondary metabolite, and effector coding capacity across Cochliobolus pathogens.</title>
        <authorList>
            <person name="Condon B.J."/>
            <person name="Leng Y."/>
            <person name="Wu D."/>
            <person name="Bushley K.E."/>
            <person name="Ohm R.A."/>
            <person name="Otillar R."/>
            <person name="Martin J."/>
            <person name="Schackwitz W."/>
            <person name="Grimwood J."/>
            <person name="MohdZainudin N."/>
            <person name="Xue C."/>
            <person name="Wang R."/>
            <person name="Manning V.A."/>
            <person name="Dhillon B."/>
            <person name="Tu Z.J."/>
            <person name="Steffenson B.J."/>
            <person name="Salamov A."/>
            <person name="Sun H."/>
            <person name="Lowry S."/>
            <person name="LaButti K."/>
            <person name="Han J."/>
            <person name="Copeland A."/>
            <person name="Lindquist E."/>
            <person name="Barry K."/>
            <person name="Schmutz J."/>
            <person name="Baker S.E."/>
            <person name="Ciuffetti L.M."/>
            <person name="Grigoriev I.V."/>
            <person name="Zhong S."/>
            <person name="Turgeon B.G."/>
        </authorList>
    </citation>
    <scope>NUCLEOTIDE SEQUENCE [LARGE SCALE GENOMIC DNA]</scope>
    <source>
        <strain evidence="3">ND90Pr / ATCC 201652</strain>
    </source>
</reference>
<organism evidence="2 3">
    <name type="scientific">Cochliobolus sativus (strain ND90Pr / ATCC 201652)</name>
    <name type="common">Common root rot and spot blotch fungus</name>
    <name type="synonym">Bipolaris sorokiniana</name>
    <dbReference type="NCBI Taxonomy" id="665912"/>
    <lineage>
        <taxon>Eukaryota</taxon>
        <taxon>Fungi</taxon>
        <taxon>Dikarya</taxon>
        <taxon>Ascomycota</taxon>
        <taxon>Pezizomycotina</taxon>
        <taxon>Dothideomycetes</taxon>
        <taxon>Pleosporomycetidae</taxon>
        <taxon>Pleosporales</taxon>
        <taxon>Pleosporineae</taxon>
        <taxon>Pleosporaceae</taxon>
        <taxon>Bipolaris</taxon>
    </lineage>
</organism>
<evidence type="ECO:0000313" key="3">
    <source>
        <dbReference type="Proteomes" id="UP000016934"/>
    </source>
</evidence>
<dbReference type="GeneID" id="19140086"/>
<feature type="region of interest" description="Disordered" evidence="1">
    <location>
        <begin position="1"/>
        <end position="51"/>
    </location>
</feature>
<feature type="region of interest" description="Disordered" evidence="1">
    <location>
        <begin position="160"/>
        <end position="187"/>
    </location>
</feature>
<dbReference type="EMBL" id="KB445655">
    <property type="protein sequence ID" value="EMD58708.1"/>
    <property type="molecule type" value="Genomic_DNA"/>
</dbReference>
<feature type="compositionally biased region" description="Polar residues" evidence="1">
    <location>
        <begin position="8"/>
        <end position="29"/>
    </location>
</feature>
<dbReference type="OMA" id="HMIRAST"/>
<dbReference type="eggNOG" id="ENOG502R82G">
    <property type="taxonomic scope" value="Eukaryota"/>
</dbReference>
<sequence>MSIGLGSPTMTSLPPANTSVGTTHDTGSSDAIPPMPGLTRQNTNSSTGSALRPPNGNWAFEISGVCPSCHHYHKSLRVHVRISNDFTQVRDVYCKRCKRLLLSSGNANATRLSLLSTISLEPDPIETEFRTTLIHMIRASTPIAMLSSVLTVIPEVTSAGPSRETSIRSRSGRSSRMPTTTFDDNPLQTTVRSIGRYKYNKNSLAEGRQILSNIKQKVRTRFFKSRNIPFNLGKWFSRKESSKYENRHQDPACAPISASPTIEIAPSPREEHAESLEEIDTNFDLATLDVCTSSTTAADALASLKTLDPQALRALPPQKRISWGRKQLTEFKTRFSGVAAHTAPPGMTDTDGVTERGEYLRWLDGLSPRRHSILAFLGGGFPSYEDNDFRRASDHTLNGRPLSMSETHLSEADTLVDGVSISSAPRHILAETLHRDHRRSLPPRPLSIDNIVHDWSQIQRNRAEARRSMDSTATGGAVRSIAARSHAYNRLSRNSINHTSSFYSTEPTASRDQLQIGEEDEHAGAGATSASQRPRSLSPSPPKLETDITSQHE</sequence>
<feature type="compositionally biased region" description="Low complexity" evidence="1">
    <location>
        <begin position="529"/>
        <end position="538"/>
    </location>
</feature>
<proteinExistence type="predicted"/>
<dbReference type="AlphaFoldDB" id="M2RU47"/>
<evidence type="ECO:0000256" key="1">
    <source>
        <dbReference type="SAM" id="MobiDB-lite"/>
    </source>
</evidence>
<dbReference type="Proteomes" id="UP000016934">
    <property type="component" value="Unassembled WGS sequence"/>
</dbReference>